<dbReference type="InterPro" id="IPR051446">
    <property type="entry name" value="HTH_trans_reg/aminotransferase"/>
</dbReference>
<name>A0A7X2LZI5_9BACI</name>
<comment type="caution">
    <text evidence="2">The sequence shown here is derived from an EMBL/GenBank/DDBJ whole genome shotgun (WGS) entry which is preliminary data.</text>
</comment>
<dbReference type="PANTHER" id="PTHR46577">
    <property type="entry name" value="HTH-TYPE TRANSCRIPTIONAL REGULATORY PROTEIN GABR"/>
    <property type="match status" value="1"/>
</dbReference>
<keyword evidence="3" id="KW-1185">Reference proteome</keyword>
<reference evidence="2 3" key="1">
    <citation type="submission" date="2019-11" db="EMBL/GenBank/DDBJ databases">
        <title>Bacillus lacus genome.</title>
        <authorList>
            <person name="Allen C.J."/>
            <person name="Newman J.D."/>
        </authorList>
    </citation>
    <scope>NUCLEOTIDE SEQUENCE [LARGE SCALE GENOMIC DNA]</scope>
    <source>
        <strain evidence="2 3">KCTC 33946</strain>
    </source>
</reference>
<dbReference type="OrthoDB" id="9808770at2"/>
<dbReference type="GO" id="GO:0030170">
    <property type="term" value="F:pyridoxal phosphate binding"/>
    <property type="evidence" value="ECO:0007669"/>
    <property type="project" value="InterPro"/>
</dbReference>
<dbReference type="InterPro" id="IPR004839">
    <property type="entry name" value="Aminotransferase_I/II_large"/>
</dbReference>
<feature type="domain" description="Aminotransferase class I/classII large" evidence="1">
    <location>
        <begin position="49"/>
        <end position="239"/>
    </location>
</feature>
<dbReference type="AlphaFoldDB" id="A0A7X2LZI5"/>
<organism evidence="2 3">
    <name type="scientific">Metabacillus lacus</name>
    <dbReference type="NCBI Taxonomy" id="1983721"/>
    <lineage>
        <taxon>Bacteria</taxon>
        <taxon>Bacillati</taxon>
        <taxon>Bacillota</taxon>
        <taxon>Bacilli</taxon>
        <taxon>Bacillales</taxon>
        <taxon>Bacillaceae</taxon>
        <taxon>Metabacillus</taxon>
    </lineage>
</organism>
<dbReference type="EMBL" id="WKKI01000009">
    <property type="protein sequence ID" value="MRX71977.1"/>
    <property type="molecule type" value="Genomic_DNA"/>
</dbReference>
<dbReference type="GO" id="GO:0008483">
    <property type="term" value="F:transaminase activity"/>
    <property type="evidence" value="ECO:0007669"/>
    <property type="project" value="UniProtKB-KW"/>
</dbReference>
<evidence type="ECO:0000313" key="3">
    <source>
        <dbReference type="Proteomes" id="UP000448867"/>
    </source>
</evidence>
<dbReference type="InterPro" id="IPR015421">
    <property type="entry name" value="PyrdxlP-dep_Trfase_major"/>
</dbReference>
<evidence type="ECO:0000313" key="2">
    <source>
        <dbReference type="EMBL" id="MRX71977.1"/>
    </source>
</evidence>
<dbReference type="CDD" id="cd00609">
    <property type="entry name" value="AAT_like"/>
    <property type="match status" value="1"/>
</dbReference>
<dbReference type="SUPFAM" id="SSF53383">
    <property type="entry name" value="PLP-dependent transferases"/>
    <property type="match status" value="1"/>
</dbReference>
<dbReference type="InterPro" id="IPR015424">
    <property type="entry name" value="PyrdxlP-dep_Trfase"/>
</dbReference>
<protein>
    <submittedName>
        <fullName evidence="2">Aminotransferase class I/II-fold pyridoxal phosphate-dependent enzyme</fullName>
    </submittedName>
</protein>
<sequence length="284" mass="32313">MVKVLGEKVYAMEEPGFFRVRETLRGSGYLPLPIEIAADGISIEKLMQSEANVVYVTPSHQFPMGYVYPVGKRMQLLEWAGRNNGFIIEDDYDSEFRYRGRPIPALKGLDTHDSVIYLGTFSKAFTPSLRMGFMVLPKGLLNIYQEKWRHYKSTVPLMSQMAMSDFMSKGHWERHLNRMRVRYRKKQEVLISCLQSELGETVSVIGEQSGLHVVISVNLPVSENWLLEKAKQHGVLVFGLSVHISEKLKHLLKILLGYGGLGEREIVQGIQLLKKAWIESGKGD</sequence>
<dbReference type="PANTHER" id="PTHR46577:SF1">
    <property type="entry name" value="HTH-TYPE TRANSCRIPTIONAL REGULATORY PROTEIN GABR"/>
    <property type="match status" value="1"/>
</dbReference>
<dbReference type="RefSeq" id="WP_154307119.1">
    <property type="nucleotide sequence ID" value="NZ_WKKI01000009.1"/>
</dbReference>
<evidence type="ECO:0000259" key="1">
    <source>
        <dbReference type="Pfam" id="PF00155"/>
    </source>
</evidence>
<dbReference type="Gene3D" id="3.40.640.10">
    <property type="entry name" value="Type I PLP-dependent aspartate aminotransferase-like (Major domain)"/>
    <property type="match status" value="1"/>
</dbReference>
<keyword evidence="2" id="KW-0032">Aminotransferase</keyword>
<accession>A0A7X2LZI5</accession>
<dbReference type="Pfam" id="PF00155">
    <property type="entry name" value="Aminotran_1_2"/>
    <property type="match status" value="1"/>
</dbReference>
<keyword evidence="2" id="KW-0808">Transferase</keyword>
<proteinExistence type="predicted"/>
<gene>
    <name evidence="2" type="ORF">GJU40_07305</name>
</gene>
<dbReference type="Proteomes" id="UP000448867">
    <property type="component" value="Unassembled WGS sequence"/>
</dbReference>